<evidence type="ECO:0000256" key="3">
    <source>
        <dbReference type="ARBA" id="ARBA00022559"/>
    </source>
</evidence>
<evidence type="ECO:0000256" key="8">
    <source>
        <dbReference type="ARBA" id="ARBA00032824"/>
    </source>
</evidence>
<evidence type="ECO:0000256" key="5">
    <source>
        <dbReference type="ARBA" id="ARBA00023002"/>
    </source>
</evidence>
<dbReference type="SUPFAM" id="SSF52833">
    <property type="entry name" value="Thioredoxin-like"/>
    <property type="match status" value="1"/>
</dbReference>
<dbReference type="Pfam" id="PF00578">
    <property type="entry name" value="AhpC-TSA"/>
    <property type="match status" value="1"/>
</dbReference>
<proteinExistence type="inferred from homology"/>
<evidence type="ECO:0000256" key="10">
    <source>
        <dbReference type="ARBA" id="ARBA00049091"/>
    </source>
</evidence>
<evidence type="ECO:0000256" key="7">
    <source>
        <dbReference type="ARBA" id="ARBA00023284"/>
    </source>
</evidence>
<dbReference type="InterPro" id="IPR000866">
    <property type="entry name" value="AhpC/TSA"/>
</dbReference>
<reference evidence="12 13" key="1">
    <citation type="submission" date="2017-05" db="EMBL/GenBank/DDBJ databases">
        <title>Complete genome sequence of Meiothermus taiwanensis WR-220.</title>
        <authorList>
            <person name="Wu W.-L."/>
            <person name="Lo W.-S."/>
            <person name="Kuo C.-H."/>
            <person name="Wu S.-H."/>
        </authorList>
    </citation>
    <scope>NUCLEOTIDE SEQUENCE [LARGE SCALE GENOMIC DNA]</scope>
    <source>
        <strain evidence="12 13">WR-220</strain>
    </source>
</reference>
<dbReference type="Gene3D" id="3.40.30.10">
    <property type="entry name" value="Glutaredoxin"/>
    <property type="match status" value="1"/>
</dbReference>
<comment type="function">
    <text evidence="1">Thiol-specific peroxidase that catalyzes the reduction of hydrogen peroxide and organic hydroperoxides to water and alcohols, respectively. Plays a role in cell protection against oxidative stress by detoxifying peroxides and as sensor of hydrogen peroxide-mediated signaling events.</text>
</comment>
<feature type="domain" description="Thioredoxin" evidence="11">
    <location>
        <begin position="3"/>
        <end position="157"/>
    </location>
</feature>
<keyword evidence="6" id="KW-1015">Disulfide bond</keyword>
<evidence type="ECO:0000256" key="6">
    <source>
        <dbReference type="ARBA" id="ARBA00023157"/>
    </source>
</evidence>
<protein>
    <recommendedName>
        <fullName evidence="2">thioredoxin-dependent peroxiredoxin</fullName>
        <ecNumber evidence="2">1.11.1.24</ecNumber>
    </recommendedName>
    <alternativeName>
        <fullName evidence="8">Thioredoxin peroxidase</fullName>
    </alternativeName>
</protein>
<evidence type="ECO:0000259" key="11">
    <source>
        <dbReference type="PROSITE" id="PS51352"/>
    </source>
</evidence>
<organism evidence="12 13">
    <name type="scientific">Meiothermus taiwanensis WR-220</name>
    <dbReference type="NCBI Taxonomy" id="1339250"/>
    <lineage>
        <taxon>Bacteria</taxon>
        <taxon>Thermotogati</taxon>
        <taxon>Deinococcota</taxon>
        <taxon>Deinococci</taxon>
        <taxon>Thermales</taxon>
        <taxon>Thermaceae</taxon>
        <taxon>Meiothermus</taxon>
    </lineage>
</organism>
<evidence type="ECO:0000313" key="12">
    <source>
        <dbReference type="EMBL" id="AWR87000.1"/>
    </source>
</evidence>
<dbReference type="EC" id="1.11.1.24" evidence="2"/>
<dbReference type="Proteomes" id="UP000263013">
    <property type="component" value="Chromosome"/>
</dbReference>
<dbReference type="PROSITE" id="PS51352">
    <property type="entry name" value="THIOREDOXIN_2"/>
    <property type="match status" value="1"/>
</dbReference>
<comment type="similarity">
    <text evidence="9">Belongs to the peroxiredoxin family. BCP/PrxQ subfamily.</text>
</comment>
<keyword evidence="7" id="KW-0676">Redox-active center</keyword>
<keyword evidence="5" id="KW-0560">Oxidoreductase</keyword>
<gene>
    <name evidence="12" type="ORF">Mtai_v1c17640</name>
</gene>
<dbReference type="RefSeq" id="WP_027887751.1">
    <property type="nucleotide sequence ID" value="NZ_CP021130.1"/>
</dbReference>
<accession>A0ABM6WIW1</accession>
<evidence type="ECO:0000256" key="9">
    <source>
        <dbReference type="ARBA" id="ARBA00038489"/>
    </source>
</evidence>
<keyword evidence="13" id="KW-1185">Reference proteome</keyword>
<keyword evidence="3" id="KW-0575">Peroxidase</keyword>
<dbReference type="InterPro" id="IPR050924">
    <property type="entry name" value="Peroxiredoxin_BCP/PrxQ"/>
</dbReference>
<dbReference type="InterPro" id="IPR013766">
    <property type="entry name" value="Thioredoxin_domain"/>
</dbReference>
<sequence length="178" mass="19374">MKLKPGDPAPLLQVQDALGRTVDLAELVQQGRYIVLWFYPKSNSPGCTAQGRQYAMLREAFQQLGAEVFGVSADSASEQCAFMDKLALEGGLIPDRSGRLGQAFGVGGFWGLGALLGLYNRDTILINPQGKVEQVWRNVNPFRDAQVVLDYLKQVSGRGDPLEVKPGLQPTKDPTGKL</sequence>
<dbReference type="EMBL" id="CP021130">
    <property type="protein sequence ID" value="AWR87000.1"/>
    <property type="molecule type" value="Genomic_DNA"/>
</dbReference>
<comment type="catalytic activity">
    <reaction evidence="10">
        <text>a hydroperoxide + [thioredoxin]-dithiol = an alcohol + [thioredoxin]-disulfide + H2O</text>
        <dbReference type="Rhea" id="RHEA:62620"/>
        <dbReference type="Rhea" id="RHEA-COMP:10698"/>
        <dbReference type="Rhea" id="RHEA-COMP:10700"/>
        <dbReference type="ChEBI" id="CHEBI:15377"/>
        <dbReference type="ChEBI" id="CHEBI:29950"/>
        <dbReference type="ChEBI" id="CHEBI:30879"/>
        <dbReference type="ChEBI" id="CHEBI:35924"/>
        <dbReference type="ChEBI" id="CHEBI:50058"/>
        <dbReference type="EC" id="1.11.1.24"/>
    </reaction>
</comment>
<dbReference type="PANTHER" id="PTHR42801:SF4">
    <property type="entry name" value="AHPC_TSA FAMILY PROTEIN"/>
    <property type="match status" value="1"/>
</dbReference>
<evidence type="ECO:0000256" key="1">
    <source>
        <dbReference type="ARBA" id="ARBA00003330"/>
    </source>
</evidence>
<evidence type="ECO:0000256" key="2">
    <source>
        <dbReference type="ARBA" id="ARBA00013017"/>
    </source>
</evidence>
<keyword evidence="4" id="KW-0049">Antioxidant</keyword>
<dbReference type="CDD" id="cd03017">
    <property type="entry name" value="PRX_BCP"/>
    <property type="match status" value="1"/>
</dbReference>
<name>A0ABM6WIW1_9DEIN</name>
<dbReference type="PANTHER" id="PTHR42801">
    <property type="entry name" value="THIOREDOXIN-DEPENDENT PEROXIDE REDUCTASE"/>
    <property type="match status" value="1"/>
</dbReference>
<dbReference type="InterPro" id="IPR036249">
    <property type="entry name" value="Thioredoxin-like_sf"/>
</dbReference>
<evidence type="ECO:0000313" key="13">
    <source>
        <dbReference type="Proteomes" id="UP000263013"/>
    </source>
</evidence>
<evidence type="ECO:0000256" key="4">
    <source>
        <dbReference type="ARBA" id="ARBA00022862"/>
    </source>
</evidence>